<gene>
    <name evidence="6" type="ORF">MTY_2195</name>
</gene>
<evidence type="ECO:0000256" key="2">
    <source>
        <dbReference type="ARBA" id="ARBA00022723"/>
    </source>
</evidence>
<organism evidence="6">
    <name type="scientific">Moorella thermoacetica Y72</name>
    <dbReference type="NCBI Taxonomy" id="1325331"/>
    <lineage>
        <taxon>Bacteria</taxon>
        <taxon>Bacillati</taxon>
        <taxon>Bacillota</taxon>
        <taxon>Clostridia</taxon>
        <taxon>Neomoorellales</taxon>
        <taxon>Neomoorellaceae</taxon>
        <taxon>Neomoorella</taxon>
    </lineage>
</organism>
<dbReference type="SUPFAM" id="SSF54862">
    <property type="entry name" value="4Fe-4S ferredoxins"/>
    <property type="match status" value="1"/>
</dbReference>
<dbReference type="RefSeq" id="WP_025774571.1">
    <property type="nucleotide sequence ID" value="NZ_DF238840.1"/>
</dbReference>
<dbReference type="InterPro" id="IPR007160">
    <property type="entry name" value="DUF362"/>
</dbReference>
<evidence type="ECO:0000256" key="4">
    <source>
        <dbReference type="ARBA" id="ARBA00023014"/>
    </source>
</evidence>
<keyword evidence="3" id="KW-0408">Iron</keyword>
<evidence type="ECO:0000313" key="6">
    <source>
        <dbReference type="EMBL" id="GAF26855.1"/>
    </source>
</evidence>
<dbReference type="Gene3D" id="3.40.50.11440">
    <property type="match status" value="1"/>
</dbReference>
<proteinExistence type="predicted"/>
<keyword evidence="4" id="KW-0411">Iron-sulfur</keyword>
<dbReference type="Pfam" id="PF12838">
    <property type="entry name" value="Fer4_7"/>
    <property type="match status" value="1"/>
</dbReference>
<dbReference type="PROSITE" id="PS00198">
    <property type="entry name" value="4FE4S_FER_1"/>
    <property type="match status" value="1"/>
</dbReference>
<accession>A0A0S6UCK5</accession>
<evidence type="ECO:0000256" key="3">
    <source>
        <dbReference type="ARBA" id="ARBA00023004"/>
    </source>
</evidence>
<sequence>MAAEVYWTNMRTKKGKSLVDKVATLWRRAGFKDAVDPGDLVAIKIHFGEKGNTAYINPVFARRVVELIKAAKGKPFLTDSNTLYVGSRSNAVDHLQTAIENGFAYAVAGAPLVIADGLKGKDYYEVPVSGKHFQKVKISSAIYHADSMVVMSHFKGHELVGFGGTLKNLGMGCASPSGKQMMHSDVLPRVEEEECIGCGKCRRWCPAGAITVTEKATINGELCIGCGECTVTCPRRAIKASFKSDPVVLQEKIVEFAYGSLKGKENKCVFFNFVTHVAPECDCNSWDDAAIIPDVGILASLDPVALDQASFDLANAQPALPGTRLDGHEDARDKFQAVSGYDGTPLLRYAEEIGMGTREYNLIKV</sequence>
<dbReference type="InterPro" id="IPR017900">
    <property type="entry name" value="4Fe4S_Fe_S_CS"/>
</dbReference>
<dbReference type="PANTHER" id="PTHR43687">
    <property type="entry name" value="ADENYLYLSULFATE REDUCTASE, BETA SUBUNIT"/>
    <property type="match status" value="1"/>
</dbReference>
<dbReference type="GO" id="GO:0051539">
    <property type="term" value="F:4 iron, 4 sulfur cluster binding"/>
    <property type="evidence" value="ECO:0007669"/>
    <property type="project" value="UniProtKB-KW"/>
</dbReference>
<dbReference type="InterPro" id="IPR050572">
    <property type="entry name" value="Fe-S_Ferredoxin"/>
</dbReference>
<reference evidence="6" key="1">
    <citation type="journal article" date="2014" name="Gene">
        <title>Genome-guided analysis of transformation efficiency and carbon dioxide assimilation by Moorella thermoacetica Y72.</title>
        <authorList>
            <person name="Tsukahara K."/>
            <person name="Kita A."/>
            <person name="Nakashimada Y."/>
            <person name="Hoshino T."/>
            <person name="Murakami K."/>
        </authorList>
    </citation>
    <scope>NUCLEOTIDE SEQUENCE [LARGE SCALE GENOMIC DNA]</scope>
    <source>
        <strain evidence="6">Y72</strain>
    </source>
</reference>
<dbReference type="Proteomes" id="UP000063718">
    <property type="component" value="Unassembled WGS sequence"/>
</dbReference>
<keyword evidence="1" id="KW-0004">4Fe-4S</keyword>
<evidence type="ECO:0000256" key="1">
    <source>
        <dbReference type="ARBA" id="ARBA00022485"/>
    </source>
</evidence>
<feature type="domain" description="4Fe-4S ferredoxin-type" evidence="5">
    <location>
        <begin position="216"/>
        <end position="243"/>
    </location>
</feature>
<dbReference type="GO" id="GO:0046872">
    <property type="term" value="F:metal ion binding"/>
    <property type="evidence" value="ECO:0007669"/>
    <property type="project" value="UniProtKB-KW"/>
</dbReference>
<dbReference type="InterPro" id="IPR017896">
    <property type="entry name" value="4Fe4S_Fe-S-bd"/>
</dbReference>
<name>A0A0S6UCK5_NEOTH</name>
<dbReference type="PROSITE" id="PS51379">
    <property type="entry name" value="4FE4S_FER_2"/>
    <property type="match status" value="2"/>
</dbReference>
<dbReference type="Pfam" id="PF04015">
    <property type="entry name" value="DUF362"/>
    <property type="match status" value="1"/>
</dbReference>
<evidence type="ECO:0000259" key="5">
    <source>
        <dbReference type="PROSITE" id="PS51379"/>
    </source>
</evidence>
<dbReference type="PANTHER" id="PTHR43687:SF3">
    <property type="entry name" value="4FE-4S FERREDOXIN-TYPE DOMAIN-CONTAINING PROTEIN"/>
    <property type="match status" value="1"/>
</dbReference>
<dbReference type="EMBL" id="DF238840">
    <property type="protein sequence ID" value="GAF26855.1"/>
    <property type="molecule type" value="Genomic_DNA"/>
</dbReference>
<dbReference type="Gene3D" id="3.30.70.20">
    <property type="match status" value="1"/>
</dbReference>
<dbReference type="AlphaFoldDB" id="A0A0S6UCK5"/>
<feature type="domain" description="4Fe-4S ferredoxin-type" evidence="5">
    <location>
        <begin position="186"/>
        <end position="215"/>
    </location>
</feature>
<keyword evidence="2" id="KW-0479">Metal-binding</keyword>
<protein>
    <submittedName>
        <fullName evidence="6">Uncharacterized Fe-S center protein</fullName>
    </submittedName>
</protein>